<evidence type="ECO:0000313" key="2">
    <source>
        <dbReference type="Proteomes" id="UP000326837"/>
    </source>
</evidence>
<evidence type="ECO:0008006" key="3">
    <source>
        <dbReference type="Google" id="ProtNLM"/>
    </source>
</evidence>
<dbReference type="EMBL" id="AP021861">
    <property type="protein sequence ID" value="BBO34246.1"/>
    <property type="molecule type" value="Genomic_DNA"/>
</dbReference>
<protein>
    <recommendedName>
        <fullName evidence="3">Dodecin</fullName>
    </recommendedName>
</protein>
<dbReference type="SUPFAM" id="SSF89807">
    <property type="entry name" value="Dodecin-like"/>
    <property type="match status" value="1"/>
</dbReference>
<accession>A0A5K7XIS1</accession>
<dbReference type="AlphaFoldDB" id="A0A5K7XIS1"/>
<dbReference type="Proteomes" id="UP000326837">
    <property type="component" value="Chromosome"/>
</dbReference>
<dbReference type="KEGG" id="lpav:PLANPX_3858"/>
<keyword evidence="2" id="KW-1185">Reference proteome</keyword>
<organism evidence="1 2">
    <name type="scientific">Lacipirellula parvula</name>
    <dbReference type="NCBI Taxonomy" id="2650471"/>
    <lineage>
        <taxon>Bacteria</taxon>
        <taxon>Pseudomonadati</taxon>
        <taxon>Planctomycetota</taxon>
        <taxon>Planctomycetia</taxon>
        <taxon>Pirellulales</taxon>
        <taxon>Lacipirellulaceae</taxon>
        <taxon>Lacipirellula</taxon>
    </lineage>
</organism>
<dbReference type="InterPro" id="IPR036694">
    <property type="entry name" value="Dodecin-like_sf"/>
</dbReference>
<evidence type="ECO:0000313" key="1">
    <source>
        <dbReference type="EMBL" id="BBO34246.1"/>
    </source>
</evidence>
<dbReference type="Pfam" id="PF07311">
    <property type="entry name" value="Dodecin"/>
    <property type="match status" value="1"/>
</dbReference>
<name>A0A5K7XIS1_9BACT</name>
<gene>
    <name evidence="1" type="ORF">PLANPX_3858</name>
</gene>
<proteinExistence type="predicted"/>
<dbReference type="InterPro" id="IPR025543">
    <property type="entry name" value="Dodecin-like"/>
</dbReference>
<sequence>MSTTIKNAKAPATIQVIEMVGESKVSWSDAARQAVERASETNKNITGLDVLHSTAVIRDGKIVEYHVNVKLAAVTDPARV</sequence>
<dbReference type="Gene3D" id="3.30.1660.10">
    <property type="entry name" value="Flavin-binding protein dodecin"/>
    <property type="match status" value="1"/>
</dbReference>
<dbReference type="RefSeq" id="WP_152099862.1">
    <property type="nucleotide sequence ID" value="NZ_AP021861.1"/>
</dbReference>
<reference evidence="2" key="1">
    <citation type="submission" date="2019-10" db="EMBL/GenBank/DDBJ databases">
        <title>Lacipirellula parvula gen. nov., sp. nov., representing a lineage of planctomycetes widespread in freshwater anoxic habitats, and description of the family Lacipirellulaceae.</title>
        <authorList>
            <person name="Dedysh S.N."/>
            <person name="Kulichevskaya I.S."/>
            <person name="Beletsky A.V."/>
            <person name="Rakitin A.L."/>
            <person name="Mardanov A.V."/>
            <person name="Ivanova A.A."/>
            <person name="Saltykova V.X."/>
            <person name="Rijpstra W.I.C."/>
            <person name="Sinninghe Damste J.S."/>
            <person name="Ravin N.V."/>
        </authorList>
    </citation>
    <scope>NUCLEOTIDE SEQUENCE [LARGE SCALE GENOMIC DNA]</scope>
    <source>
        <strain evidence="2">PX69</strain>
    </source>
</reference>
<dbReference type="InterPro" id="IPR009923">
    <property type="entry name" value="Dodecin"/>
</dbReference>